<dbReference type="InterPro" id="IPR051533">
    <property type="entry name" value="WaaL-like"/>
</dbReference>
<dbReference type="PANTHER" id="PTHR37422:SF13">
    <property type="entry name" value="LIPOPOLYSACCHARIDE BIOSYNTHESIS PROTEIN PA4999-RELATED"/>
    <property type="match status" value="1"/>
</dbReference>
<feature type="transmembrane region" description="Helical" evidence="5">
    <location>
        <begin position="62"/>
        <end position="79"/>
    </location>
</feature>
<dbReference type="AlphaFoldDB" id="A0A556N2V3"/>
<keyword evidence="8" id="KW-1185">Reference proteome</keyword>
<feature type="transmembrane region" description="Helical" evidence="5">
    <location>
        <begin position="94"/>
        <end position="111"/>
    </location>
</feature>
<feature type="transmembrane region" description="Helical" evidence="5">
    <location>
        <begin position="232"/>
        <end position="251"/>
    </location>
</feature>
<evidence type="ECO:0000259" key="6">
    <source>
        <dbReference type="Pfam" id="PF04932"/>
    </source>
</evidence>
<dbReference type="PANTHER" id="PTHR37422">
    <property type="entry name" value="TEICHURONIC ACID BIOSYNTHESIS PROTEIN TUAE"/>
    <property type="match status" value="1"/>
</dbReference>
<dbReference type="Proteomes" id="UP000316008">
    <property type="component" value="Unassembled WGS sequence"/>
</dbReference>
<evidence type="ECO:0000313" key="7">
    <source>
        <dbReference type="EMBL" id="TSJ46492.1"/>
    </source>
</evidence>
<keyword evidence="2 5" id="KW-0812">Transmembrane</keyword>
<evidence type="ECO:0000256" key="4">
    <source>
        <dbReference type="ARBA" id="ARBA00023136"/>
    </source>
</evidence>
<accession>A0A556N2V3</accession>
<proteinExistence type="predicted"/>
<dbReference type="Pfam" id="PF04932">
    <property type="entry name" value="Wzy_C"/>
    <property type="match status" value="1"/>
</dbReference>
<comment type="subcellular location">
    <subcellularLocation>
        <location evidence="1">Membrane</location>
        <topology evidence="1">Multi-pass membrane protein</topology>
    </subcellularLocation>
</comment>
<evidence type="ECO:0000256" key="2">
    <source>
        <dbReference type="ARBA" id="ARBA00022692"/>
    </source>
</evidence>
<evidence type="ECO:0000256" key="1">
    <source>
        <dbReference type="ARBA" id="ARBA00004141"/>
    </source>
</evidence>
<dbReference type="EMBL" id="VLPL01000002">
    <property type="protein sequence ID" value="TSJ46492.1"/>
    <property type="molecule type" value="Genomic_DNA"/>
</dbReference>
<comment type="caution">
    <text evidence="7">The sequence shown here is derived from an EMBL/GenBank/DDBJ whole genome shotgun (WGS) entry which is preliminary data.</text>
</comment>
<reference evidence="7 8" key="1">
    <citation type="submission" date="2019-07" db="EMBL/GenBank/DDBJ databases">
        <authorList>
            <person name="Huq M.A."/>
        </authorList>
    </citation>
    <scope>NUCLEOTIDE SEQUENCE [LARGE SCALE GENOMIC DNA]</scope>
    <source>
        <strain evidence="7 8">MAH-3</strain>
    </source>
</reference>
<feature type="transmembrane region" description="Helical" evidence="5">
    <location>
        <begin position="157"/>
        <end position="176"/>
    </location>
</feature>
<feature type="transmembrane region" description="Helical" evidence="5">
    <location>
        <begin position="449"/>
        <end position="469"/>
    </location>
</feature>
<organism evidence="7 8">
    <name type="scientific">Fluviicola chungangensis</name>
    <dbReference type="NCBI Taxonomy" id="2597671"/>
    <lineage>
        <taxon>Bacteria</taxon>
        <taxon>Pseudomonadati</taxon>
        <taxon>Bacteroidota</taxon>
        <taxon>Flavobacteriia</taxon>
        <taxon>Flavobacteriales</taxon>
        <taxon>Crocinitomicaceae</taxon>
        <taxon>Fluviicola</taxon>
    </lineage>
</organism>
<keyword evidence="4 5" id="KW-0472">Membrane</keyword>
<dbReference type="OrthoDB" id="1093278at2"/>
<protein>
    <recommendedName>
        <fullName evidence="6">O-antigen ligase-related domain-containing protein</fullName>
    </recommendedName>
</protein>
<sequence>MLDKLTGKPVHYYIQLVAMMGIAAGLPFSKIPLSIGTVLLGLNVILLWDWRMVWKSWSSNRWLWLLFAYFAMELLSVFWTSDKHEAWNMIRRELTLYAIPLTLIAIPLTAFKHYKWVVLSFLSAVFITSFINVGTYFHWWGSKVYDDIRSLSLFVSHLRYAMMIVLALVFCAAWWIRRFPYRWIAVALAAWFIYYTILSQIWMGVFTLSGIVLMMFWFKVKSIRRLWIKRSFILAFSACILFVGIFLYIKLQPVPHKVELSSSDYVRKTINGNPYTFDVLSKMNWENGYPVQAFIADEELEKEWSKSSRVNYRTGVDLKGNPIRNILWRYMTSKGLRKDSLDFQKMSKQDIRNVEMGFASIEMAKGGISAQLYRMRSQLKDAEDPNGKSLLEKIESLKAGITIIKAHPICGVGVGDMRKSFAHAYRTNGSKLKMDEHILLTHNQFLTTWIAGGIICFLAFIGFWFIQLATALRINAFEWTGFLVITMLSFLIEDTLQTQTGVSFVAFFFAFFITGRTILYPGRAVERTERSMKAKSTSRQI</sequence>
<evidence type="ECO:0000313" key="8">
    <source>
        <dbReference type="Proteomes" id="UP000316008"/>
    </source>
</evidence>
<dbReference type="InterPro" id="IPR007016">
    <property type="entry name" value="O-antigen_ligase-rel_domated"/>
</dbReference>
<feature type="transmembrane region" description="Helical" evidence="5">
    <location>
        <begin position="203"/>
        <end position="220"/>
    </location>
</feature>
<feature type="transmembrane region" description="Helical" evidence="5">
    <location>
        <begin position="504"/>
        <end position="522"/>
    </location>
</feature>
<dbReference type="GO" id="GO:0016020">
    <property type="term" value="C:membrane"/>
    <property type="evidence" value="ECO:0007669"/>
    <property type="project" value="UniProtKB-SubCell"/>
</dbReference>
<name>A0A556N2V3_9FLAO</name>
<dbReference type="RefSeq" id="WP_144332029.1">
    <property type="nucleotide sequence ID" value="NZ_VLPL01000002.1"/>
</dbReference>
<evidence type="ECO:0000256" key="5">
    <source>
        <dbReference type="SAM" id="Phobius"/>
    </source>
</evidence>
<keyword evidence="3 5" id="KW-1133">Transmembrane helix</keyword>
<feature type="transmembrane region" description="Helical" evidence="5">
    <location>
        <begin position="181"/>
        <end position="197"/>
    </location>
</feature>
<evidence type="ECO:0000256" key="3">
    <source>
        <dbReference type="ARBA" id="ARBA00022989"/>
    </source>
</evidence>
<feature type="domain" description="O-antigen ligase-related" evidence="6">
    <location>
        <begin position="368"/>
        <end position="461"/>
    </location>
</feature>
<feature type="transmembrane region" description="Helical" evidence="5">
    <location>
        <begin position="476"/>
        <end position="492"/>
    </location>
</feature>
<feature type="transmembrane region" description="Helical" evidence="5">
    <location>
        <begin position="118"/>
        <end position="137"/>
    </location>
</feature>
<gene>
    <name evidence="7" type="ORF">FO442_04855</name>
</gene>